<evidence type="ECO:0000313" key="4">
    <source>
        <dbReference type="Proteomes" id="UP000466307"/>
    </source>
</evidence>
<dbReference type="PANTHER" id="PTHR34512:SF30">
    <property type="entry name" value="OUTER MEMBRANE PROTEIN ASSEMBLY FACTOR BAMB"/>
    <property type="match status" value="1"/>
</dbReference>
<dbReference type="Gene3D" id="2.130.10.10">
    <property type="entry name" value="YVTN repeat-like/Quinoprotein amine dehydrogenase"/>
    <property type="match status" value="1"/>
</dbReference>
<feature type="region of interest" description="Disordered" evidence="1">
    <location>
        <begin position="1"/>
        <end position="30"/>
    </location>
</feature>
<evidence type="ECO:0000313" key="3">
    <source>
        <dbReference type="EMBL" id="NDK90301.1"/>
    </source>
</evidence>
<protein>
    <submittedName>
        <fullName evidence="3">PQQ-binding-like beta-propeller repeat protein</fullName>
    </submittedName>
</protein>
<dbReference type="InterPro" id="IPR015943">
    <property type="entry name" value="WD40/YVTN_repeat-like_dom_sf"/>
</dbReference>
<keyword evidence="4" id="KW-1185">Reference proteome</keyword>
<proteinExistence type="predicted"/>
<evidence type="ECO:0000259" key="2">
    <source>
        <dbReference type="Pfam" id="PF13360"/>
    </source>
</evidence>
<dbReference type="AlphaFoldDB" id="A0A7K3LQF5"/>
<dbReference type="InterPro" id="IPR002372">
    <property type="entry name" value="PQQ_rpt_dom"/>
</dbReference>
<gene>
    <name evidence="3" type="ORF">GYA93_12010</name>
</gene>
<comment type="caution">
    <text evidence="3">The sequence shown here is derived from an EMBL/GenBank/DDBJ whole genome shotgun (WGS) entry which is preliminary data.</text>
</comment>
<dbReference type="Proteomes" id="UP000466307">
    <property type="component" value="Unassembled WGS sequence"/>
</dbReference>
<dbReference type="PANTHER" id="PTHR34512">
    <property type="entry name" value="CELL SURFACE PROTEIN"/>
    <property type="match status" value="1"/>
</dbReference>
<dbReference type="SUPFAM" id="SSF50998">
    <property type="entry name" value="Quinoprotein alcohol dehydrogenase-like"/>
    <property type="match status" value="2"/>
</dbReference>
<dbReference type="EMBL" id="JAADZU010000035">
    <property type="protein sequence ID" value="NDK90301.1"/>
    <property type="molecule type" value="Genomic_DNA"/>
</dbReference>
<dbReference type="Pfam" id="PF13360">
    <property type="entry name" value="PQQ_2"/>
    <property type="match status" value="1"/>
</dbReference>
<name>A0A7K3LQF5_9ACTN</name>
<feature type="domain" description="Pyrrolo-quinoline quinone repeat" evidence="2">
    <location>
        <begin position="296"/>
        <end position="424"/>
    </location>
</feature>
<organism evidence="3 4">
    <name type="scientific">Gordonia desulfuricans</name>
    <dbReference type="NCBI Taxonomy" id="89051"/>
    <lineage>
        <taxon>Bacteria</taxon>
        <taxon>Bacillati</taxon>
        <taxon>Actinomycetota</taxon>
        <taxon>Actinomycetes</taxon>
        <taxon>Mycobacteriales</taxon>
        <taxon>Gordoniaceae</taxon>
        <taxon>Gordonia</taxon>
    </lineage>
</organism>
<sequence>MWWQHGRSGSDDETRALFPGQLTGAFPTAPTPAWTLRPSDLGGERFVGPTSSLPTYGSVGVVADDTTVVTLAGGSAASTGRHLVGVDAATGTHWTSQQLFKACADTIVDRRIACIDADHMVFLDTTDGTVLAEQPMPSPQAFSVAYNGTAAFTRVYETYSDSVRLVKITPTGTEWAKEFVIPNRSGSGDGYTFTATDALVAIAHGGSVIVASAVDGREILRRPGSIEIGTLADGSLVTTLGSGGINGTRGPIAVIRPDGTVSEIPGATFGVPQVAAPDLRDTVLVDGKLVSVADRTSSWATGVFTEPVYSARVPVADDRQVVTIGAGGQMIAADTATGVVRWSLPVETSGYADDVAVTDGTRILVGGEGGALTAVDLESGAPQWNIPGAQLGDGQAPLVLAVGGRLVTVTGTAITAFAPTGGDAVAPGAPPAPIEAPAGYVTRCGTPPRFVPDKFVTTPAGLVVTMKVVATCPSGDVLSGNKTRISISDPSGLIASGDFDFSSSPLAVGSSDAGSGITLDLTYPPGSFFRTPDTLGSVGGAAGSTSAGPIVVDCVPGPPTTDTLPAPADGSTAAPQTATGAVIPPGVDVSATTGNALRAQADSDRAFILANLNNRWVAQLSSKRPGLVADGKTWDNQAILDEFLANRLRFGDARLLYSDEWSVFNYRGWWVTVATPTFPGPDQANAWCVQQGFDGDHCFAKLISTTAPPDGSTRYR</sequence>
<dbReference type="InterPro" id="IPR011047">
    <property type="entry name" value="Quinoprotein_ADH-like_sf"/>
</dbReference>
<evidence type="ECO:0000256" key="1">
    <source>
        <dbReference type="SAM" id="MobiDB-lite"/>
    </source>
</evidence>
<reference evidence="3 4" key="1">
    <citation type="submission" date="2020-01" db="EMBL/GenBank/DDBJ databases">
        <title>Investigation of new actinobacteria for the biodesulphurisation of diesel fuel.</title>
        <authorList>
            <person name="Athi Narayanan S.M."/>
        </authorList>
    </citation>
    <scope>NUCLEOTIDE SEQUENCE [LARGE SCALE GENOMIC DNA]</scope>
    <source>
        <strain evidence="3 4">213E</strain>
    </source>
</reference>
<accession>A0A7K3LQF5</accession>